<feature type="region of interest" description="Disordered" evidence="1">
    <location>
        <begin position="1072"/>
        <end position="1091"/>
    </location>
</feature>
<feature type="region of interest" description="Disordered" evidence="1">
    <location>
        <begin position="1"/>
        <end position="328"/>
    </location>
</feature>
<feature type="compositionally biased region" description="Low complexity" evidence="1">
    <location>
        <begin position="1078"/>
        <end position="1091"/>
    </location>
</feature>
<protein>
    <submittedName>
        <fullName evidence="2">Uncharacterized protein</fullName>
    </submittedName>
</protein>
<evidence type="ECO:0000256" key="1">
    <source>
        <dbReference type="SAM" id="MobiDB-lite"/>
    </source>
</evidence>
<feature type="compositionally biased region" description="Basic and acidic residues" evidence="1">
    <location>
        <begin position="493"/>
        <end position="502"/>
    </location>
</feature>
<feature type="region of interest" description="Disordered" evidence="1">
    <location>
        <begin position="667"/>
        <end position="687"/>
    </location>
</feature>
<feature type="compositionally biased region" description="Polar residues" evidence="1">
    <location>
        <begin position="623"/>
        <end position="638"/>
    </location>
</feature>
<feature type="compositionally biased region" description="Polar residues" evidence="1">
    <location>
        <begin position="312"/>
        <end position="328"/>
    </location>
</feature>
<proteinExistence type="predicted"/>
<feature type="compositionally biased region" description="Basic and acidic residues" evidence="1">
    <location>
        <begin position="264"/>
        <end position="279"/>
    </location>
</feature>
<organism evidence="2 3">
    <name type="scientific">Cyclotella atomus</name>
    <dbReference type="NCBI Taxonomy" id="382360"/>
    <lineage>
        <taxon>Eukaryota</taxon>
        <taxon>Sar</taxon>
        <taxon>Stramenopiles</taxon>
        <taxon>Ochrophyta</taxon>
        <taxon>Bacillariophyta</taxon>
        <taxon>Coscinodiscophyceae</taxon>
        <taxon>Thalassiosirophycidae</taxon>
        <taxon>Stephanodiscales</taxon>
        <taxon>Stephanodiscaceae</taxon>
        <taxon>Cyclotella</taxon>
    </lineage>
</organism>
<feature type="region of interest" description="Disordered" evidence="1">
    <location>
        <begin position="1112"/>
        <end position="1301"/>
    </location>
</feature>
<feature type="compositionally biased region" description="Basic and acidic residues" evidence="1">
    <location>
        <begin position="358"/>
        <end position="371"/>
    </location>
</feature>
<feature type="compositionally biased region" description="Basic and acidic residues" evidence="1">
    <location>
        <begin position="119"/>
        <end position="128"/>
    </location>
</feature>
<evidence type="ECO:0000313" key="3">
    <source>
        <dbReference type="Proteomes" id="UP001530400"/>
    </source>
</evidence>
<feature type="compositionally biased region" description="Polar residues" evidence="1">
    <location>
        <begin position="1117"/>
        <end position="1138"/>
    </location>
</feature>
<feature type="compositionally biased region" description="Polar residues" evidence="1">
    <location>
        <begin position="1239"/>
        <end position="1281"/>
    </location>
</feature>
<feature type="compositionally biased region" description="Basic and acidic residues" evidence="1">
    <location>
        <begin position="198"/>
        <end position="212"/>
    </location>
</feature>
<feature type="compositionally biased region" description="Polar residues" evidence="1">
    <location>
        <begin position="373"/>
        <end position="384"/>
    </location>
</feature>
<feature type="compositionally biased region" description="Low complexity" evidence="1">
    <location>
        <begin position="1152"/>
        <end position="1165"/>
    </location>
</feature>
<feature type="compositionally biased region" description="Low complexity" evidence="1">
    <location>
        <begin position="385"/>
        <end position="409"/>
    </location>
</feature>
<feature type="compositionally biased region" description="Basic and acidic residues" evidence="1">
    <location>
        <begin position="95"/>
        <end position="107"/>
    </location>
</feature>
<sequence length="1550" mass="169648">MPVERGSDDQSASAAPAKPERQRSMRRGGISLDLSGDDSLFASDRKSEKDQPTIEKRSSVARDLEAADRIIDKKVANVRRQTVGSASRPKLQRMPTDEKSTRSDGYRRKQSISSSTVAKDLEAADRLIVRTKQRQRSNNRPSHDSASLPSPAKSSLQRQPSQRGSPRRPTWQSGEAKSNEMLQKLRERKSLSRSTVSKSDRHNVRAERHVSDNVDASSKSQGERAATALSRVSSSKSSRNLIAIDKSIKSPERSALSRSSRSRSSRDIIAIDKSAKSQRELGALNRSSRSKSDVNISVIDKSDKSQRERGTLSRSSVSKAERNASNSECRALAPFVSPVERMRRRRSSESLSVPVPTKTEDATSLERERSHSHILSSSGTNPQGANSNASLKKSISSSASGVSNAASESDFVPTKIRAKSNHKSDLNRSTRSGKSTGNEAKPSAKHDLVLAKVDKRGEAVEIGKAAQSSLSLKSKPLDSKPSKTNDLVLGSPYKREERDSQHARNSSRRSVKALSDDRKSHTLSRRSIKSKSQDQLSSVFDGDGNKAESAKIPSRRSKSLDVRNSTTSSNITEGSPRNSHGQSGREFDELAAHEEHIKAPRRRSRSASGDLRFSNTERKQPTDETSTFAEDVSFSTRNSTRHKFDMRETKHSYNRGRRRTVDRIQSERPQQNEYKEKMYRSKSDQSVARSVFRGDNYTEVTVNDKSSRRASHQDNIDESESMYIYETAMEDDPSMITDAASYDVRSRYSRRTYAKSVHSSGSSYHELTEVDEDQYDEHTDYIEDEETEYYEESCHDVPKQSCMSRIYELGERKGIKRKQCCCLLMLVAFSALAIFAALVYVVLHTITQPDGAGDKASDAEAAKANMQLSMDSDSPSTQPTIEDTVVQSVQLKPAPNDIEGRCAPSNFPGASSVCEAVCSSAKCCYAEFNEKENNQCFDTSADTPEGDANLLQCEGYRPYCDVLFNPWVQSFNGVLRPPAENLDQVCRNRLRRHSDNSYGRKLVSNECLKACLPSRCCSALSANDLSSDDVSLQSDGTVIDTASGDYLLTSCRDKNEDDCIKYEKHCDGVFERNDAMNTSPTRTPRATFPPAGSTVALPIAAMTPSPWFSKFSPSPVESDSSLYTPTFSVPSDNNDNSLPQQSGPAGGPRPSPSYLYPSPTSLSTPAFDSTSESGGDAATLPAIPSVPIDNQENSPSQQSGQADEQRPSSSYYYPSPPSLSTPTFDTTSQPGGDAVTLPTIPSDTNPSPVQNSPTEPGYSNPTYYPQSSPNDQEMQDITNPPASEMITPSESSLTSTSSSNASYVASAPPYRAIPEAPAEVIKESCSGDINMDKIMNGEKEACLNACREGLCCFIEEFQAAGLATTFEDVQSCYTNNELACYGYSSCLVMTLEKQETAATTSPSPTMLIPPPPFANPGGIFSSCSGPENFQLITNQDFEQNMKCLSACETGFCCYIDLFAKRGITAMDEDGNVVEVDSCWKGNEAICSGYEPCLVLTMEAKPSPPLVSPMTYRPVSEAPASSSPTPASPTRIPTHKPTDPVTFLIPSNPYC</sequence>
<feature type="compositionally biased region" description="Polar residues" evidence="1">
    <location>
        <begin position="562"/>
        <end position="582"/>
    </location>
</feature>
<accession>A0ABD3QAA9</accession>
<feature type="compositionally biased region" description="Low complexity" evidence="1">
    <location>
        <begin position="230"/>
        <end position="239"/>
    </location>
</feature>
<dbReference type="EMBL" id="JALLPJ020000268">
    <property type="protein sequence ID" value="KAL3797023.1"/>
    <property type="molecule type" value="Genomic_DNA"/>
</dbReference>
<feature type="region of interest" description="Disordered" evidence="1">
    <location>
        <begin position="1511"/>
        <end position="1540"/>
    </location>
</feature>
<reference evidence="2 3" key="1">
    <citation type="submission" date="2024-10" db="EMBL/GenBank/DDBJ databases">
        <title>Updated reference genomes for cyclostephanoid diatoms.</title>
        <authorList>
            <person name="Roberts W.R."/>
            <person name="Alverson A.J."/>
        </authorList>
    </citation>
    <scope>NUCLEOTIDE SEQUENCE [LARGE SCALE GENOMIC DNA]</scope>
    <source>
        <strain evidence="2 3">AJA010-31</strain>
    </source>
</reference>
<feature type="compositionally biased region" description="Basic and acidic residues" evidence="1">
    <location>
        <begin position="300"/>
        <end position="311"/>
    </location>
</feature>
<keyword evidence="3" id="KW-1185">Reference proteome</keyword>
<comment type="caution">
    <text evidence="2">The sequence shown here is derived from an EMBL/GenBank/DDBJ whole genome shotgun (WGS) entry which is preliminary data.</text>
</comment>
<feature type="compositionally biased region" description="Low complexity" evidence="1">
    <location>
        <begin position="1287"/>
        <end position="1301"/>
    </location>
</feature>
<feature type="region of interest" description="Disordered" evidence="1">
    <location>
        <begin position="340"/>
        <end position="449"/>
    </location>
</feature>
<feature type="compositionally biased region" description="Low complexity" evidence="1">
    <location>
        <begin position="1517"/>
        <end position="1529"/>
    </location>
</feature>
<name>A0ABD3QAA9_9STRA</name>
<feature type="region of interest" description="Disordered" evidence="1">
    <location>
        <begin position="464"/>
        <end position="639"/>
    </location>
</feature>
<feature type="compositionally biased region" description="Basic and acidic residues" evidence="1">
    <location>
        <begin position="583"/>
        <end position="598"/>
    </location>
</feature>
<feature type="compositionally biased region" description="Low complexity" evidence="1">
    <location>
        <begin position="145"/>
        <end position="169"/>
    </location>
</feature>
<evidence type="ECO:0000313" key="2">
    <source>
        <dbReference type="EMBL" id="KAL3797023.1"/>
    </source>
</evidence>
<feature type="compositionally biased region" description="Polar residues" evidence="1">
    <location>
        <begin position="1188"/>
        <end position="1202"/>
    </location>
</feature>
<dbReference type="Proteomes" id="UP001530400">
    <property type="component" value="Unassembled WGS sequence"/>
</dbReference>
<feature type="compositionally biased region" description="Basic and acidic residues" evidence="1">
    <location>
        <begin position="43"/>
        <end position="75"/>
    </location>
</feature>
<feature type="compositionally biased region" description="Polar residues" evidence="1">
    <location>
        <begin position="429"/>
        <end position="438"/>
    </location>
</feature>
<gene>
    <name evidence="2" type="ORF">ACHAWO_006659</name>
</gene>
<feature type="compositionally biased region" description="Basic and acidic residues" evidence="1">
    <location>
        <begin position="673"/>
        <end position="683"/>
    </location>
</feature>